<dbReference type="FunFam" id="1.25.40.10:FF:000196">
    <property type="entry name" value="Pentatricopeptide repeat-containing protein At4g14850"/>
    <property type="match status" value="1"/>
</dbReference>
<evidence type="ECO:0000313" key="5">
    <source>
        <dbReference type="Proteomes" id="UP000027138"/>
    </source>
</evidence>
<dbReference type="FunFam" id="1.25.40.10:FF:000090">
    <property type="entry name" value="Pentatricopeptide repeat-containing protein, chloroplastic"/>
    <property type="match status" value="1"/>
</dbReference>
<accession>A0A067JNZ7</accession>
<evidence type="ECO:0000256" key="2">
    <source>
        <dbReference type="ARBA" id="ARBA00061659"/>
    </source>
</evidence>
<dbReference type="AlphaFoldDB" id="A0A067JNZ7"/>
<evidence type="ECO:0000256" key="3">
    <source>
        <dbReference type="PROSITE-ProRule" id="PRU00708"/>
    </source>
</evidence>
<dbReference type="GO" id="GO:0003723">
    <property type="term" value="F:RNA binding"/>
    <property type="evidence" value="ECO:0007669"/>
    <property type="project" value="InterPro"/>
</dbReference>
<dbReference type="Pfam" id="PF13041">
    <property type="entry name" value="PPR_2"/>
    <property type="match status" value="2"/>
</dbReference>
<feature type="repeat" description="PPR" evidence="3">
    <location>
        <begin position="343"/>
        <end position="377"/>
    </location>
</feature>
<organism evidence="4 5">
    <name type="scientific">Jatropha curcas</name>
    <name type="common">Barbados nut</name>
    <dbReference type="NCBI Taxonomy" id="180498"/>
    <lineage>
        <taxon>Eukaryota</taxon>
        <taxon>Viridiplantae</taxon>
        <taxon>Streptophyta</taxon>
        <taxon>Embryophyta</taxon>
        <taxon>Tracheophyta</taxon>
        <taxon>Spermatophyta</taxon>
        <taxon>Magnoliopsida</taxon>
        <taxon>eudicotyledons</taxon>
        <taxon>Gunneridae</taxon>
        <taxon>Pentapetalae</taxon>
        <taxon>rosids</taxon>
        <taxon>fabids</taxon>
        <taxon>Malpighiales</taxon>
        <taxon>Euphorbiaceae</taxon>
        <taxon>Crotonoideae</taxon>
        <taxon>Jatropheae</taxon>
        <taxon>Jatropha</taxon>
    </lineage>
</organism>
<dbReference type="GO" id="GO:0009451">
    <property type="term" value="P:RNA modification"/>
    <property type="evidence" value="ECO:0007669"/>
    <property type="project" value="InterPro"/>
</dbReference>
<dbReference type="EMBL" id="KK915662">
    <property type="protein sequence ID" value="KDP21219.1"/>
    <property type="molecule type" value="Genomic_DNA"/>
</dbReference>
<dbReference type="InterPro" id="IPR046848">
    <property type="entry name" value="E_motif"/>
</dbReference>
<dbReference type="InterPro" id="IPR002885">
    <property type="entry name" value="PPR_rpt"/>
</dbReference>
<dbReference type="PANTHER" id="PTHR47926">
    <property type="entry name" value="PENTATRICOPEPTIDE REPEAT-CONTAINING PROTEIN"/>
    <property type="match status" value="1"/>
</dbReference>
<dbReference type="NCBIfam" id="TIGR00756">
    <property type="entry name" value="PPR"/>
    <property type="match status" value="4"/>
</dbReference>
<dbReference type="Pfam" id="PF01535">
    <property type="entry name" value="PPR"/>
    <property type="match status" value="5"/>
</dbReference>
<evidence type="ECO:0000256" key="1">
    <source>
        <dbReference type="ARBA" id="ARBA00022737"/>
    </source>
</evidence>
<protein>
    <submittedName>
        <fullName evidence="4">Uncharacterized protein</fullName>
    </submittedName>
</protein>
<feature type="repeat" description="PPR" evidence="3">
    <location>
        <begin position="76"/>
        <end position="110"/>
    </location>
</feature>
<sequence length="626" mass="69978">MMLASVNHDMRQHIIKLVADGFYKEAISLYSQLHSSSLPPHHFTFPPLLKACAKLKSTLHGQIIHAHLIKTGFHSDVYTATALTHMYMKLNLLNHALRVFDEMTNRNLASLNAAISGFSQNRYCEEAFLAFREVGLCGFRPNSLTVASVLPACDSADHCMQMHCWAIKLGVEMDIYVATSLVTMYSNCGEVIFATRIFREMPNRNVVSHNAFVSGLLQNGVPSIVLHAFKDMRECSIVKPNSVTLVSVISACACLLYLQYGRQIHGFIKKTLASCDAMVGTALVDMYSKCGYWQWAYEVFNELNDNKNLITWNSMIAGMMLNGQSDNAVELFERLASEGLEPDSITWNSMISGFAQLENGIEAFNFFKRMQFCGVIPSLKSVTSLLSACAALSALQYGKVIHGHATRTNIDTDEFLATTLIDMYMKCGYSSWGRRVFDQFEIKPKDPALWNALISGYGRNGENYSVFEVFDQMLEEKVKPNSATFIAVLSACSHMGEVEKGAQVFRMMSIDYGLKPKPEHFGCMVDMLGRFGKLDEARKIIEEMLEPPSSVFASLLGACRHHLHSELGEEMAMKLSELEPGDPNPLVILSEIYAALGRWEDVDRIRQTIKDRGLRKLPGYSLIGVT</sequence>
<feature type="repeat" description="PPR" evidence="3">
    <location>
        <begin position="308"/>
        <end position="342"/>
    </location>
</feature>
<dbReference type="Gene3D" id="1.25.40.10">
    <property type="entry name" value="Tetratricopeptide repeat domain"/>
    <property type="match status" value="4"/>
</dbReference>
<dbReference type="PROSITE" id="PS51375">
    <property type="entry name" value="PPR"/>
    <property type="match status" value="4"/>
</dbReference>
<dbReference type="Pfam" id="PF20431">
    <property type="entry name" value="E_motif"/>
    <property type="match status" value="1"/>
</dbReference>
<dbReference type="FunFam" id="1.25.40.10:FF:001175">
    <property type="entry name" value="Pentatricopeptide repeat-containing protein At1g19720"/>
    <property type="match status" value="1"/>
</dbReference>
<name>A0A067JNZ7_JATCU</name>
<reference evidence="4 5" key="1">
    <citation type="journal article" date="2014" name="PLoS ONE">
        <title>Global Analysis of Gene Expression Profiles in Physic Nut (Jatropha curcas L.) Seedlings Exposed to Salt Stress.</title>
        <authorList>
            <person name="Zhang L."/>
            <person name="Zhang C."/>
            <person name="Wu P."/>
            <person name="Chen Y."/>
            <person name="Li M."/>
            <person name="Jiang H."/>
            <person name="Wu G."/>
        </authorList>
    </citation>
    <scope>NUCLEOTIDE SEQUENCE [LARGE SCALE GENOMIC DNA]</scope>
    <source>
        <strain evidence="5">cv. GZQX0401</strain>
        <tissue evidence="4">Young leaves</tissue>
    </source>
</reference>
<dbReference type="InterPro" id="IPR011990">
    <property type="entry name" value="TPR-like_helical_dom_sf"/>
</dbReference>
<keyword evidence="1" id="KW-0677">Repeat</keyword>
<keyword evidence="5" id="KW-1185">Reference proteome</keyword>
<dbReference type="InterPro" id="IPR046960">
    <property type="entry name" value="PPR_At4g14850-like_plant"/>
</dbReference>
<gene>
    <name evidence="4" type="ORF">JCGZ_21690</name>
</gene>
<proteinExistence type="inferred from homology"/>
<dbReference type="Proteomes" id="UP000027138">
    <property type="component" value="Unassembled WGS sequence"/>
</dbReference>
<dbReference type="FunFam" id="1.25.40.10:FF:000344">
    <property type="entry name" value="Pentatricopeptide repeat-containing protein"/>
    <property type="match status" value="1"/>
</dbReference>
<dbReference type="PANTHER" id="PTHR47926:SF424">
    <property type="entry name" value="PENTACOTRIPEPTIDE-REPEAT REGION OF PRORP DOMAIN-CONTAINING PROTEIN"/>
    <property type="match status" value="1"/>
</dbReference>
<dbReference type="OrthoDB" id="185373at2759"/>
<feature type="repeat" description="PPR" evidence="3">
    <location>
        <begin position="446"/>
        <end position="480"/>
    </location>
</feature>
<evidence type="ECO:0000313" key="4">
    <source>
        <dbReference type="EMBL" id="KDP21219.1"/>
    </source>
</evidence>
<comment type="similarity">
    <text evidence="2">Belongs to the PPR family. PCMP-E subfamily.</text>
</comment>